<accession>A0A485LXJ0</accession>
<dbReference type="PANTHER" id="PTHR42731">
    <property type="entry name" value="SLL1084 PROTEIN"/>
    <property type="match status" value="1"/>
</dbReference>
<proteinExistence type="predicted"/>
<name>A0A485LXJ0_9ZZZZ</name>
<dbReference type="InterPro" id="IPR007197">
    <property type="entry name" value="rSAM"/>
</dbReference>
<dbReference type="SFLD" id="SFLDS00029">
    <property type="entry name" value="Radical_SAM"/>
    <property type="match status" value="1"/>
</dbReference>
<dbReference type="InterPro" id="IPR006638">
    <property type="entry name" value="Elp3/MiaA/NifB-like_rSAM"/>
</dbReference>
<dbReference type="CDD" id="cd01335">
    <property type="entry name" value="Radical_SAM"/>
    <property type="match status" value="1"/>
</dbReference>
<dbReference type="InterPro" id="IPR045784">
    <property type="entry name" value="Radical_SAM_N2"/>
</dbReference>
<reference evidence="2" key="1">
    <citation type="submission" date="2019-03" db="EMBL/GenBank/DDBJ databases">
        <authorList>
            <person name="Hao L."/>
        </authorList>
    </citation>
    <scope>NUCLEOTIDE SEQUENCE</scope>
</reference>
<dbReference type="InterPro" id="IPR023404">
    <property type="entry name" value="rSAM_horseshoe"/>
</dbReference>
<dbReference type="SMART" id="SM00729">
    <property type="entry name" value="Elp3"/>
    <property type="match status" value="1"/>
</dbReference>
<dbReference type="SUPFAM" id="SSF102114">
    <property type="entry name" value="Radical SAM enzymes"/>
    <property type="match status" value="1"/>
</dbReference>
<sequence length="520" mass="58941">MWDETGAIRKDPGGRLNIALVYPNTYWVGMSNLGLHTMYRVFNDHPSIVCERFFTDSPRSVESSRHLNDFHIIAFSVSYELDWINMIRILLDNRIPVRREDRRGSPIVMAGGAAATINPEPVAEALDFCFLGEGEPLGDALADAFFASNGYRGFLERLAKVPGIYLPEQTRPVYEGERIRGFEGSRPVISVVRPFDNPGHSVILTDKTVFQDMFLTEIARGCPFNCRFCTAREIYSPFRPVEVDRLLPVLDRAARSGKKLGLVSTSLNNHPRLTRLLEEIDARGLKIAPPSLRLGMISEELLAYMKASRVNEVTLAPEVGSDTLRAALGKRVSGEEILKDVISLVRSGIRDIKLYFMVGLPGEEQKDIDDLIDLVKRIRQTFIQVSRGNRRIGRVSVSINTMVPKPHSRYERAALLEPGEAKKRITKIVKGLKSQSNVIVSFEGPKWAYIQALIARGDRRVLDVLTEMAAHDPSKWQEVLRSWPRNPDYYALREREPDEILPWSFYSHFERDQCRDGEEG</sequence>
<protein>
    <submittedName>
        <fullName evidence="2">Radical SAM superfamily protein</fullName>
    </submittedName>
</protein>
<dbReference type="GO" id="GO:0051536">
    <property type="term" value="F:iron-sulfur cluster binding"/>
    <property type="evidence" value="ECO:0007669"/>
    <property type="project" value="InterPro"/>
</dbReference>
<dbReference type="InterPro" id="IPR058240">
    <property type="entry name" value="rSAM_sf"/>
</dbReference>
<dbReference type="Pfam" id="PF19864">
    <property type="entry name" value="Radical_SAM_N2"/>
    <property type="match status" value="1"/>
</dbReference>
<organism evidence="2">
    <name type="scientific">anaerobic digester metagenome</name>
    <dbReference type="NCBI Taxonomy" id="1263854"/>
    <lineage>
        <taxon>unclassified sequences</taxon>
        <taxon>metagenomes</taxon>
        <taxon>ecological metagenomes</taxon>
    </lineage>
</organism>
<evidence type="ECO:0000313" key="2">
    <source>
        <dbReference type="EMBL" id="VFU13369.1"/>
    </source>
</evidence>
<evidence type="ECO:0000259" key="1">
    <source>
        <dbReference type="PROSITE" id="PS51918"/>
    </source>
</evidence>
<feature type="domain" description="Radical SAM core" evidence="1">
    <location>
        <begin position="208"/>
        <end position="443"/>
    </location>
</feature>
<dbReference type="PROSITE" id="PS51918">
    <property type="entry name" value="RADICAL_SAM"/>
    <property type="match status" value="1"/>
</dbReference>
<dbReference type="Pfam" id="PF04055">
    <property type="entry name" value="Radical_SAM"/>
    <property type="match status" value="1"/>
</dbReference>
<dbReference type="Gene3D" id="3.80.30.20">
    <property type="entry name" value="tm_1862 like domain"/>
    <property type="match status" value="1"/>
</dbReference>
<dbReference type="SFLD" id="SFLDG01082">
    <property type="entry name" value="B12-binding_domain_containing"/>
    <property type="match status" value="1"/>
</dbReference>
<dbReference type="PANTHER" id="PTHR42731:SF5">
    <property type="entry name" value="RADICAL SAM DOMAIN PROTEIN"/>
    <property type="match status" value="1"/>
</dbReference>
<dbReference type="AlphaFoldDB" id="A0A485LXJ0"/>
<gene>
    <name evidence="2" type="ORF">SCFA_180055</name>
</gene>
<dbReference type="EMBL" id="CAADRM010000079">
    <property type="protein sequence ID" value="VFU13369.1"/>
    <property type="molecule type" value="Genomic_DNA"/>
</dbReference>
<dbReference type="GO" id="GO:0003824">
    <property type="term" value="F:catalytic activity"/>
    <property type="evidence" value="ECO:0007669"/>
    <property type="project" value="InterPro"/>
</dbReference>